<evidence type="ECO:0000313" key="3">
    <source>
        <dbReference type="EMBL" id="OMJ75596.1"/>
    </source>
</evidence>
<feature type="domain" description="EF-hand" evidence="2">
    <location>
        <begin position="13"/>
        <end position="48"/>
    </location>
</feature>
<reference evidence="3 4" key="1">
    <citation type="submission" date="2016-11" db="EMBL/GenBank/DDBJ databases">
        <title>The macronuclear genome of Stentor coeruleus: a giant cell with tiny introns.</title>
        <authorList>
            <person name="Slabodnick M."/>
            <person name="Ruby J.G."/>
            <person name="Reiff S.B."/>
            <person name="Swart E.C."/>
            <person name="Gosai S."/>
            <person name="Prabakaran S."/>
            <person name="Witkowska E."/>
            <person name="Larue G.E."/>
            <person name="Fisher S."/>
            <person name="Freeman R.M."/>
            <person name="Gunawardena J."/>
            <person name="Chu W."/>
            <person name="Stover N.A."/>
            <person name="Gregory B.D."/>
            <person name="Nowacki M."/>
            <person name="Derisi J."/>
            <person name="Roy S.W."/>
            <person name="Marshall W.F."/>
            <person name="Sood P."/>
        </authorList>
    </citation>
    <scope>NUCLEOTIDE SEQUENCE [LARGE SCALE GENOMIC DNA]</scope>
    <source>
        <strain evidence="3">WM001</strain>
    </source>
</reference>
<dbReference type="OrthoDB" id="310790at2759"/>
<feature type="domain" description="EF-hand" evidence="2">
    <location>
        <begin position="51"/>
        <end position="81"/>
    </location>
</feature>
<keyword evidence="1" id="KW-0106">Calcium</keyword>
<accession>A0A1R2BFP2</accession>
<dbReference type="AlphaFoldDB" id="A0A1R2BFP2"/>
<dbReference type="InterPro" id="IPR002048">
    <property type="entry name" value="EF_hand_dom"/>
</dbReference>
<evidence type="ECO:0000313" key="4">
    <source>
        <dbReference type="Proteomes" id="UP000187209"/>
    </source>
</evidence>
<dbReference type="PROSITE" id="PS50222">
    <property type="entry name" value="EF_HAND_2"/>
    <property type="match status" value="2"/>
</dbReference>
<dbReference type="PROSITE" id="PS00018">
    <property type="entry name" value="EF_HAND_1"/>
    <property type="match status" value="1"/>
</dbReference>
<dbReference type="GO" id="GO:0005509">
    <property type="term" value="F:calcium ion binding"/>
    <property type="evidence" value="ECO:0007669"/>
    <property type="project" value="InterPro"/>
</dbReference>
<evidence type="ECO:0000256" key="1">
    <source>
        <dbReference type="ARBA" id="ARBA00022837"/>
    </source>
</evidence>
<gene>
    <name evidence="3" type="ORF">SteCoe_25252</name>
</gene>
<dbReference type="InterPro" id="IPR018247">
    <property type="entry name" value="EF_Hand_1_Ca_BS"/>
</dbReference>
<dbReference type="Gene3D" id="1.10.238.10">
    <property type="entry name" value="EF-hand"/>
    <property type="match status" value="1"/>
</dbReference>
<dbReference type="InterPro" id="IPR011992">
    <property type="entry name" value="EF-hand-dom_pair"/>
</dbReference>
<dbReference type="SMART" id="SM00054">
    <property type="entry name" value="EFh"/>
    <property type="match status" value="2"/>
</dbReference>
<dbReference type="EMBL" id="MPUH01000682">
    <property type="protein sequence ID" value="OMJ75596.1"/>
    <property type="molecule type" value="Genomic_DNA"/>
</dbReference>
<organism evidence="3 4">
    <name type="scientific">Stentor coeruleus</name>
    <dbReference type="NCBI Taxonomy" id="5963"/>
    <lineage>
        <taxon>Eukaryota</taxon>
        <taxon>Sar</taxon>
        <taxon>Alveolata</taxon>
        <taxon>Ciliophora</taxon>
        <taxon>Postciliodesmatophora</taxon>
        <taxon>Heterotrichea</taxon>
        <taxon>Heterotrichida</taxon>
        <taxon>Stentoridae</taxon>
        <taxon>Stentor</taxon>
    </lineage>
</organism>
<proteinExistence type="predicted"/>
<name>A0A1R2BFP2_9CILI</name>
<dbReference type="Proteomes" id="UP000187209">
    <property type="component" value="Unassembled WGS sequence"/>
</dbReference>
<keyword evidence="4" id="KW-1185">Reference proteome</keyword>
<sequence>MDETRSNSPLSQSNKDLATNIFRAMDINGDSQISIQEAQNWWKNRFANVNARSFFETVDQDGNKEINFDEWICFWEKVRSNGYSNDDIQEELENLQDKGSWVKFELNE</sequence>
<dbReference type="SUPFAM" id="SSF47473">
    <property type="entry name" value="EF-hand"/>
    <property type="match status" value="1"/>
</dbReference>
<protein>
    <recommendedName>
        <fullName evidence="2">EF-hand domain-containing protein</fullName>
    </recommendedName>
</protein>
<evidence type="ECO:0000259" key="2">
    <source>
        <dbReference type="PROSITE" id="PS50222"/>
    </source>
</evidence>
<comment type="caution">
    <text evidence="3">The sequence shown here is derived from an EMBL/GenBank/DDBJ whole genome shotgun (WGS) entry which is preliminary data.</text>
</comment>